<dbReference type="PANTHER" id="PTHR40278:SF1">
    <property type="entry name" value="DNA UTILIZATION PROTEIN HOFN"/>
    <property type="match status" value="1"/>
</dbReference>
<proteinExistence type="predicted"/>
<dbReference type="AlphaFoldDB" id="A0A1C4E936"/>
<reference evidence="3" key="1">
    <citation type="submission" date="2016-08" db="EMBL/GenBank/DDBJ databases">
        <authorList>
            <person name="Varghese N."/>
            <person name="Submissions Spin"/>
        </authorList>
    </citation>
    <scope>NUCLEOTIDE SEQUENCE [LARGE SCALE GENOMIC DNA]</scope>
    <source>
        <strain evidence="3">REICA_082</strain>
    </source>
</reference>
<dbReference type="RefSeq" id="WP_088236869.1">
    <property type="nucleotide sequence ID" value="NZ_FMAY01000019.1"/>
</dbReference>
<dbReference type="InterPro" id="IPR052534">
    <property type="entry name" value="Extracell_DNA_Util/SecSys_Comp"/>
</dbReference>
<feature type="transmembrane region" description="Helical" evidence="1">
    <location>
        <begin position="21"/>
        <end position="40"/>
    </location>
</feature>
<protein>
    <submittedName>
        <fullName evidence="2">Pilus assembly protein HofN</fullName>
    </submittedName>
</protein>
<evidence type="ECO:0000313" key="2">
    <source>
        <dbReference type="EMBL" id="SCC40147.1"/>
    </source>
</evidence>
<sequence length="177" mass="20634">MSQLVNFLPWRRRRRQRIARLWAVTFTSTVFLLVAGSIVWRVSVAADLRQASIWRQSDENVLAALVAGEKPLLLRQQRWQQAQARAQRRQQTRDWQPMLSALAENLPQEAWLTQLRWQQGRLELSGLARVFAALNDLETMLRAIPGFHLQPSGTMVRDAQGRWQFHYQLSKEPLRAP</sequence>
<keyword evidence="1" id="KW-0472">Membrane</keyword>
<gene>
    <name evidence="2" type="ORF">GA0061071_11956</name>
</gene>
<dbReference type="EMBL" id="FMAY01000019">
    <property type="protein sequence ID" value="SCC40147.1"/>
    <property type="molecule type" value="Genomic_DNA"/>
</dbReference>
<keyword evidence="1" id="KW-1133">Transmembrane helix</keyword>
<dbReference type="Pfam" id="PF05137">
    <property type="entry name" value="PilN"/>
    <property type="match status" value="1"/>
</dbReference>
<dbReference type="PANTHER" id="PTHR40278">
    <property type="entry name" value="DNA UTILIZATION PROTEIN HOFN"/>
    <property type="match status" value="1"/>
</dbReference>
<evidence type="ECO:0000313" key="3">
    <source>
        <dbReference type="Proteomes" id="UP000198975"/>
    </source>
</evidence>
<keyword evidence="3" id="KW-1185">Reference proteome</keyword>
<dbReference type="OrthoDB" id="6561867at2"/>
<name>A0A1C4E936_9ENTR</name>
<accession>A0A1C4E936</accession>
<evidence type="ECO:0000256" key="1">
    <source>
        <dbReference type="SAM" id="Phobius"/>
    </source>
</evidence>
<organism evidence="2 3">
    <name type="scientific">Kosakonia oryzendophytica</name>
    <dbReference type="NCBI Taxonomy" id="1005665"/>
    <lineage>
        <taxon>Bacteria</taxon>
        <taxon>Pseudomonadati</taxon>
        <taxon>Pseudomonadota</taxon>
        <taxon>Gammaproteobacteria</taxon>
        <taxon>Enterobacterales</taxon>
        <taxon>Enterobacteriaceae</taxon>
        <taxon>Kosakonia</taxon>
    </lineage>
</organism>
<dbReference type="Proteomes" id="UP000198975">
    <property type="component" value="Unassembled WGS sequence"/>
</dbReference>
<keyword evidence="1" id="KW-0812">Transmembrane</keyword>
<dbReference type="InterPro" id="IPR007813">
    <property type="entry name" value="PilN"/>
</dbReference>